<sequence length="309" mass="35153">MVVIAEDGAEFNNLPEGCIANILSFTSPRDVGRLSLVSWTFRSAAESDAVWDKFLPSDYHSIISQSSTDIHNSFSLLSKKDIYLNLRHKPLLIEDGKKSFQLDKINGKKWYMLSARSLFIVWGDTPRYWRWICVPDARFSEVAELVSVCWFEIRGWINTSILSPKTLYGAYLVFKPSGANGSYGFEYQPVEASIAIAGCDTTQRNVFLDAERGRRLRYQIVPRRARIGLFNRTRSEEVPVVPTENVDDLQHKYPKEREDGWLEIELGEFFNQGGDDKEVEIGVNEVKAGDWKGGLLVQGIEIRPKSKSC</sequence>
<evidence type="ECO:0000313" key="3">
    <source>
        <dbReference type="RefSeq" id="XP_004495547.1"/>
    </source>
</evidence>
<feature type="domain" description="F-box" evidence="1">
    <location>
        <begin position="8"/>
        <end position="54"/>
    </location>
</feature>
<reference evidence="3" key="2">
    <citation type="submission" date="2025-08" db="UniProtKB">
        <authorList>
            <consortium name="RefSeq"/>
        </authorList>
    </citation>
    <scope>IDENTIFICATION</scope>
    <source>
        <tissue evidence="3">Etiolated seedlings</tissue>
    </source>
</reference>
<evidence type="ECO:0000259" key="1">
    <source>
        <dbReference type="PROSITE" id="PS50181"/>
    </source>
</evidence>
<name>A0A1S2XWE7_CICAR</name>
<dbReference type="OrthoDB" id="1918565at2759"/>
<evidence type="ECO:0000313" key="2">
    <source>
        <dbReference type="Proteomes" id="UP000087171"/>
    </source>
</evidence>
<dbReference type="Pfam" id="PF14299">
    <property type="entry name" value="PP2"/>
    <property type="match status" value="1"/>
</dbReference>
<dbReference type="SUPFAM" id="SSF81383">
    <property type="entry name" value="F-box domain"/>
    <property type="match status" value="1"/>
</dbReference>
<accession>A0A1S2XWE7</accession>
<dbReference type="InterPro" id="IPR025886">
    <property type="entry name" value="PP2-like"/>
</dbReference>
<dbReference type="CDD" id="cd22162">
    <property type="entry name" value="F-box_AtSKIP3-like"/>
    <property type="match status" value="1"/>
</dbReference>
<dbReference type="InterPro" id="IPR001810">
    <property type="entry name" value="F-box_dom"/>
</dbReference>
<dbReference type="Proteomes" id="UP000087171">
    <property type="component" value="Chromosome Ca4"/>
</dbReference>
<dbReference type="PaxDb" id="3827-XP_004495547.1"/>
<dbReference type="GeneID" id="101503833"/>
<keyword evidence="2" id="KW-1185">Reference proteome</keyword>
<dbReference type="eggNOG" id="ENOG502QRA4">
    <property type="taxonomic scope" value="Eukaryota"/>
</dbReference>
<gene>
    <name evidence="3" type="primary">LOC101503833</name>
</gene>
<dbReference type="STRING" id="3827.A0A1S2XWE7"/>
<dbReference type="InterPro" id="IPR036047">
    <property type="entry name" value="F-box-like_dom_sf"/>
</dbReference>
<protein>
    <submittedName>
        <fullName evidence="3">F-box protein PP2-B12</fullName>
    </submittedName>
</protein>
<dbReference type="AlphaFoldDB" id="A0A1S2XWE7"/>
<dbReference type="KEGG" id="cam:101503833"/>
<dbReference type="Gene3D" id="1.20.1280.50">
    <property type="match status" value="1"/>
</dbReference>
<organism evidence="2 3">
    <name type="scientific">Cicer arietinum</name>
    <name type="common">Chickpea</name>
    <name type="synonym">Garbanzo</name>
    <dbReference type="NCBI Taxonomy" id="3827"/>
    <lineage>
        <taxon>Eukaryota</taxon>
        <taxon>Viridiplantae</taxon>
        <taxon>Streptophyta</taxon>
        <taxon>Embryophyta</taxon>
        <taxon>Tracheophyta</taxon>
        <taxon>Spermatophyta</taxon>
        <taxon>Magnoliopsida</taxon>
        <taxon>eudicotyledons</taxon>
        <taxon>Gunneridae</taxon>
        <taxon>Pentapetalae</taxon>
        <taxon>rosids</taxon>
        <taxon>fabids</taxon>
        <taxon>Fabales</taxon>
        <taxon>Fabaceae</taxon>
        <taxon>Papilionoideae</taxon>
        <taxon>50 kb inversion clade</taxon>
        <taxon>NPAAA clade</taxon>
        <taxon>Hologalegina</taxon>
        <taxon>IRL clade</taxon>
        <taxon>Cicereae</taxon>
        <taxon>Cicer</taxon>
    </lineage>
</organism>
<proteinExistence type="predicted"/>
<dbReference type="PROSITE" id="PS50181">
    <property type="entry name" value="FBOX"/>
    <property type="match status" value="1"/>
</dbReference>
<dbReference type="RefSeq" id="XP_004495547.1">
    <property type="nucleotide sequence ID" value="XM_004495490.3"/>
</dbReference>
<dbReference type="Pfam" id="PF00646">
    <property type="entry name" value="F-box"/>
    <property type="match status" value="1"/>
</dbReference>
<dbReference type="SMART" id="SM00256">
    <property type="entry name" value="FBOX"/>
    <property type="match status" value="1"/>
</dbReference>
<dbReference type="PANTHER" id="PTHR32278:SF111">
    <property type="entry name" value="F-BOX PROTEIN PP2-B12-RELATED"/>
    <property type="match status" value="1"/>
</dbReference>
<dbReference type="PANTHER" id="PTHR32278">
    <property type="entry name" value="F-BOX DOMAIN-CONTAINING PROTEIN"/>
    <property type="match status" value="1"/>
</dbReference>
<reference evidence="2" key="1">
    <citation type="journal article" date="2013" name="Nat. Biotechnol.">
        <title>Draft genome sequence of chickpea (Cicer arietinum) provides a resource for trait improvement.</title>
        <authorList>
            <person name="Varshney R.K."/>
            <person name="Song C."/>
            <person name="Saxena R.K."/>
            <person name="Azam S."/>
            <person name="Yu S."/>
            <person name="Sharpe A.G."/>
            <person name="Cannon S."/>
            <person name="Baek J."/>
            <person name="Rosen B.D."/>
            <person name="Tar'an B."/>
            <person name="Millan T."/>
            <person name="Zhang X."/>
            <person name="Ramsay L.D."/>
            <person name="Iwata A."/>
            <person name="Wang Y."/>
            <person name="Nelson W."/>
            <person name="Farmer A.D."/>
            <person name="Gaur P.M."/>
            <person name="Soderlund C."/>
            <person name="Penmetsa R.V."/>
            <person name="Xu C."/>
            <person name="Bharti A.K."/>
            <person name="He W."/>
            <person name="Winter P."/>
            <person name="Zhao S."/>
            <person name="Hane J.K."/>
            <person name="Carrasquilla-Garcia N."/>
            <person name="Condie J.A."/>
            <person name="Upadhyaya H.D."/>
            <person name="Luo M.C."/>
            <person name="Thudi M."/>
            <person name="Gowda C.L."/>
            <person name="Singh N.P."/>
            <person name="Lichtenzveig J."/>
            <person name="Gali K.K."/>
            <person name="Rubio J."/>
            <person name="Nadarajan N."/>
            <person name="Dolezel J."/>
            <person name="Bansal K.C."/>
            <person name="Xu X."/>
            <person name="Edwards D."/>
            <person name="Zhang G."/>
            <person name="Kahl G."/>
            <person name="Gil J."/>
            <person name="Singh K.B."/>
            <person name="Datta S.K."/>
            <person name="Jackson S.A."/>
            <person name="Wang J."/>
            <person name="Cook D.R."/>
        </authorList>
    </citation>
    <scope>NUCLEOTIDE SEQUENCE [LARGE SCALE GENOMIC DNA]</scope>
    <source>
        <strain evidence="2">cv. CDC Frontier</strain>
    </source>
</reference>